<accession>A0ABW8KYH1</accession>
<proteinExistence type="predicted"/>
<evidence type="ECO:0000313" key="1">
    <source>
        <dbReference type="EMBL" id="MFK3864639.1"/>
    </source>
</evidence>
<evidence type="ECO:0000313" key="2">
    <source>
        <dbReference type="Proteomes" id="UP001620262"/>
    </source>
</evidence>
<dbReference type="RefSeq" id="WP_404675571.1">
    <property type="nucleotide sequence ID" value="NZ_JBJDOT010000015.1"/>
</dbReference>
<gene>
    <name evidence="1" type="ORF">ACI2JU_12275</name>
</gene>
<protein>
    <submittedName>
        <fullName evidence="1">Uncharacterized protein</fullName>
    </submittedName>
</protein>
<sequence>MQYIEYITILAVISISGCSDIKIEKQCFEPIHYQANKLFQSSEIRVEPIWVGHPRNDYLKDHNVEGHLSPYGGFEKISASSQLTLTGNIYKITPNIGERYIGRNSEYLLFEVTVDAKKYVISDQIPEHILLPLRCFLINSVSI</sequence>
<reference evidence="1 2" key="1">
    <citation type="submission" date="2024-11" db="EMBL/GenBank/DDBJ databases">
        <title>The Natural Products Discovery Center: Release of the First 8490 Sequenced Strains for Exploring Actinobacteria Biosynthetic Diversity.</title>
        <authorList>
            <person name="Kalkreuter E."/>
            <person name="Kautsar S.A."/>
            <person name="Yang D."/>
            <person name="Bader C.D."/>
            <person name="Teijaro C.N."/>
            <person name="Fluegel L."/>
            <person name="Davis C.M."/>
            <person name="Simpson J.R."/>
            <person name="Lauterbach L."/>
            <person name="Steele A.D."/>
            <person name="Gui C."/>
            <person name="Meng S."/>
            <person name="Li G."/>
            <person name="Viehrig K."/>
            <person name="Ye F."/>
            <person name="Su P."/>
            <person name="Kiefer A.F."/>
            <person name="Nichols A."/>
            <person name="Cepeda A.J."/>
            <person name="Yan W."/>
            <person name="Fan B."/>
            <person name="Jiang Y."/>
            <person name="Adhikari A."/>
            <person name="Zheng C.-J."/>
            <person name="Schuster L."/>
            <person name="Cowan T.M."/>
            <person name="Smanski M.J."/>
            <person name="Chevrette M.G."/>
            <person name="De Carvalho L.P.S."/>
            <person name="Shen B."/>
        </authorList>
    </citation>
    <scope>NUCLEOTIDE SEQUENCE [LARGE SCALE GENOMIC DNA]</scope>
    <source>
        <strain evidence="1 2">NPDC078403</strain>
    </source>
</reference>
<dbReference type="Proteomes" id="UP001620262">
    <property type="component" value="Unassembled WGS sequence"/>
</dbReference>
<name>A0ABW8KYH1_9GAMM</name>
<keyword evidence="2" id="KW-1185">Reference proteome</keyword>
<organism evidence="1 2">
    <name type="scientific">Pseudoalteromonas rhizosphaerae</name>
    <dbReference type="NCBI Taxonomy" id="2518973"/>
    <lineage>
        <taxon>Bacteria</taxon>
        <taxon>Pseudomonadati</taxon>
        <taxon>Pseudomonadota</taxon>
        <taxon>Gammaproteobacteria</taxon>
        <taxon>Alteromonadales</taxon>
        <taxon>Pseudoalteromonadaceae</taxon>
        <taxon>Pseudoalteromonas</taxon>
    </lineage>
</organism>
<comment type="caution">
    <text evidence="1">The sequence shown here is derived from an EMBL/GenBank/DDBJ whole genome shotgun (WGS) entry which is preliminary data.</text>
</comment>
<dbReference type="EMBL" id="JBJDOT010000015">
    <property type="protein sequence ID" value="MFK3864639.1"/>
    <property type="molecule type" value="Genomic_DNA"/>
</dbReference>